<feature type="compositionally biased region" description="Low complexity" evidence="8">
    <location>
        <begin position="258"/>
        <end position="268"/>
    </location>
</feature>
<feature type="domain" description="Inner centromere protein ARK-binding" evidence="9">
    <location>
        <begin position="1272"/>
        <end position="1325"/>
    </location>
</feature>
<evidence type="ECO:0000256" key="1">
    <source>
        <dbReference type="ARBA" id="ARBA00004123"/>
    </source>
</evidence>
<evidence type="ECO:0000256" key="8">
    <source>
        <dbReference type="SAM" id="MobiDB-lite"/>
    </source>
</evidence>
<feature type="compositionally biased region" description="Acidic residues" evidence="8">
    <location>
        <begin position="396"/>
        <end position="419"/>
    </location>
</feature>
<evidence type="ECO:0000256" key="3">
    <source>
        <dbReference type="ARBA" id="ARBA00010042"/>
    </source>
</evidence>
<feature type="compositionally biased region" description="Polar residues" evidence="8">
    <location>
        <begin position="906"/>
        <end position="955"/>
    </location>
</feature>
<organism evidence="10 11">
    <name type="scientific">Pyricularia oryzae</name>
    <name type="common">Rice blast fungus</name>
    <name type="synonym">Magnaporthe oryzae</name>
    <dbReference type="NCBI Taxonomy" id="318829"/>
    <lineage>
        <taxon>Eukaryota</taxon>
        <taxon>Fungi</taxon>
        <taxon>Dikarya</taxon>
        <taxon>Ascomycota</taxon>
        <taxon>Pezizomycotina</taxon>
        <taxon>Sordariomycetes</taxon>
        <taxon>Sordariomycetidae</taxon>
        <taxon>Magnaporthales</taxon>
        <taxon>Pyriculariaceae</taxon>
        <taxon>Pyricularia</taxon>
    </lineage>
</organism>
<feature type="compositionally biased region" description="Acidic residues" evidence="8">
    <location>
        <begin position="1274"/>
        <end position="1285"/>
    </location>
</feature>
<comment type="subcellular location">
    <subcellularLocation>
        <location evidence="2">Cytoplasm</location>
        <location evidence="2">Cytoskeleton</location>
        <location evidence="2">Spindle</location>
    </subcellularLocation>
    <subcellularLocation>
        <location evidence="1">Nucleus</location>
    </subcellularLocation>
</comment>
<feature type="compositionally biased region" description="Low complexity" evidence="8">
    <location>
        <begin position="325"/>
        <end position="334"/>
    </location>
</feature>
<dbReference type="InterPro" id="IPR005635">
    <property type="entry name" value="Inner_centromere_prot_ARK-bd"/>
</dbReference>
<dbReference type="PANTHER" id="PTHR13142">
    <property type="entry name" value="INNER CENTROMERE PROTEIN"/>
    <property type="match status" value="1"/>
</dbReference>
<dbReference type="GO" id="GO:0007059">
    <property type="term" value="P:chromosome segregation"/>
    <property type="evidence" value="ECO:0007669"/>
    <property type="project" value="UniProtKB-KW"/>
</dbReference>
<evidence type="ECO:0000256" key="5">
    <source>
        <dbReference type="ARBA" id="ARBA00022829"/>
    </source>
</evidence>
<keyword evidence="7" id="KW-0539">Nucleus</keyword>
<feature type="compositionally biased region" description="Low complexity" evidence="8">
    <location>
        <begin position="131"/>
        <end position="158"/>
    </location>
</feature>
<feature type="region of interest" description="Disordered" evidence="8">
    <location>
        <begin position="131"/>
        <end position="429"/>
    </location>
</feature>
<evidence type="ECO:0000256" key="6">
    <source>
        <dbReference type="ARBA" id="ARBA00023212"/>
    </source>
</evidence>
<feature type="compositionally biased region" description="Basic and acidic residues" evidence="8">
    <location>
        <begin position="747"/>
        <end position="836"/>
    </location>
</feature>
<sequence>MAMRGPRQPVGSAAWIAEERASATQISRSESEEFTFSVRNEFEWLNEHMNGIFDENQQNLVDVFKTPGKLRGRTPRTARKPPPTESRAPLSDVFSATPKAPNTPFGMAVAAAHAQTTKLKVAEDIARPTVAAAPSPVRAASLTKPTSVSSPKPPLSKLAAFSQADSGYGSQSQPQPLSLQDNVDDTDVEMEDDSGEEESNWQVYPETDEDVPNVASPDLGQRPSLSQPTRESSFHSAKEEQTKFTKATLPPPPAEVLPQSPRVRSPSPVHSPMPTSPQKSSPIKPASPQKQSPQKAVSEHTSPSIVRKPVPAPSAAAVMEKPSDEASPSDASSPIRPIVRKSSLNFASLPAREPLGATKIIGARMSRTSHLDQTRQSYYNRPTGGKSLGNARHENEEEDEDQDEDEEDDEDEMDIDDDLSTQKTTNVEAKVAAHNKTYTQRLQDQISMLGKSQSTGSRPSKSLANVNAPPQAAMNNSIQPIQTTSQQPAAPEGPPTPPRKDHMTAPGAFPEDDEEDWISLPAAEQQPVAVHSPRPVMTKSHTTDVMESFAGKDTVGGSDFLPSARGQQGSLEMSPKRAPIMSDKSAGTPGHSKSASVPFLPSNASLESEVSDDTSSPLKKAISVSNPTALATVHEGDRPTTPKSPSRSFRDSPLKQVKNKLSSILKSSKGLLASSAAVSAEGKASLLSPSSTRLGMHFNPSVESLAPRPKTAGDALYPDLSQHLPLNNANAPRPGSPVRANTRKTRASAEREKRELEKEKLEQKQREKAAKEAQRAAKEMNMLEKARELEREKARAFNQEQERKQLEAKREQERIEAHQKAEARRMQERMEEEARRRPASPVKETPKVTRSSPRKGKGQAGPSDRDVDMADAPSMMPPPSVPRSAVQAKSAIRRPVAKPSKETLSKSKQAPTVIRVNTTSQHPRAHPSTSVLSATLQDTLGPQSSQLKSKPSVPNLQKKPSVASFKSSVASTGRPKALEQAAARKKEAEEREAEAKRQAKLEKERKREREQQQRLEAERQKEEERRQAAAAQAEVRKAAARQAILEKAKQTKAPPPPQRSQQNGRPDHSTAGGSIPRPASRLDAATRSQDDLSRPYPQVMASAAKPAPKRPLQQDDYRQGQQKPGPSFKESESKRMRFTDEWDADELEMGGVMNVPPVRPSNGFKKQDLPNNKSHFSHGYTNVPQSQSATRDLFKAAVENQHNANVKSTHPLGMAQVSKGTIPFAQSQNGAGPSTHKTPARPGAASQAKSAAKSATRSSPRFQNGEAIELPEIQTDEEDSDEEDQVAVADWANSPDLRRALMRQETIDPMQVFGPPAPINMEEVFKGGNRQAKFRARTSSANWDGGDRLTEEDIRKDLIAREKIRREGGWSYDLGRDTP</sequence>
<keyword evidence="4" id="KW-0963">Cytoplasm</keyword>
<keyword evidence="6" id="KW-0206">Cytoskeleton</keyword>
<feature type="compositionally biased region" description="Polar residues" evidence="8">
    <location>
        <begin position="1224"/>
        <end position="1237"/>
    </location>
</feature>
<comment type="similarity">
    <text evidence="3">Belongs to the INCENP family.</text>
</comment>
<feature type="compositionally biased region" description="Basic residues" evidence="8">
    <location>
        <begin position="68"/>
        <end position="79"/>
    </location>
</feature>
<feature type="compositionally biased region" description="Basic and acidic residues" evidence="8">
    <location>
        <begin position="982"/>
        <end position="1027"/>
    </location>
</feature>
<evidence type="ECO:0000256" key="4">
    <source>
        <dbReference type="ARBA" id="ARBA00022490"/>
    </source>
</evidence>
<feature type="compositionally biased region" description="Polar residues" evidence="8">
    <location>
        <begin position="288"/>
        <end position="304"/>
    </location>
</feature>
<protein>
    <recommendedName>
        <fullName evidence="9">Inner centromere protein ARK-binding domain-containing protein</fullName>
    </recommendedName>
</protein>
<reference evidence="10 11" key="1">
    <citation type="journal article" date="2019" name="Mol. Biol. Evol.">
        <title>Blast fungal genomes show frequent chromosomal changes, gene gains and losses, and effector gene turnover.</title>
        <authorList>
            <person name="Gomez Luciano L.B."/>
            <person name="Jason Tsai I."/>
            <person name="Chuma I."/>
            <person name="Tosa Y."/>
            <person name="Chen Y.H."/>
            <person name="Li J.Y."/>
            <person name="Li M.Y."/>
            <person name="Jade Lu M.Y."/>
            <person name="Nakayashiki H."/>
            <person name="Li W.H."/>
        </authorList>
    </citation>
    <scope>NUCLEOTIDE SEQUENCE [LARGE SCALE GENOMIC DNA]</scope>
    <source>
        <strain evidence="10">MZ5-1-6</strain>
    </source>
</reference>
<gene>
    <name evidence="10" type="ORF">PoMZ_01606</name>
</gene>
<dbReference type="Proteomes" id="UP000294847">
    <property type="component" value="Chromosome 2"/>
</dbReference>
<feature type="compositionally biased region" description="Polar residues" evidence="8">
    <location>
        <begin position="602"/>
        <end position="629"/>
    </location>
</feature>
<feature type="region of interest" description="Disordered" evidence="8">
    <location>
        <begin position="672"/>
        <end position="1188"/>
    </location>
</feature>
<dbReference type="EMBL" id="CP034205">
    <property type="protein sequence ID" value="QBZ56693.1"/>
    <property type="molecule type" value="Genomic_DNA"/>
</dbReference>
<evidence type="ECO:0000256" key="2">
    <source>
        <dbReference type="ARBA" id="ARBA00004186"/>
    </source>
</evidence>
<dbReference type="Pfam" id="PF03941">
    <property type="entry name" value="INCENP_ARK-bind"/>
    <property type="match status" value="1"/>
</dbReference>
<evidence type="ECO:0000259" key="9">
    <source>
        <dbReference type="Pfam" id="PF03941"/>
    </source>
</evidence>
<feature type="region of interest" description="Disordered" evidence="8">
    <location>
        <begin position="66"/>
        <end position="95"/>
    </location>
</feature>
<evidence type="ECO:0000256" key="7">
    <source>
        <dbReference type="ARBA" id="ARBA00023242"/>
    </source>
</evidence>
<feature type="region of interest" description="Disordered" evidence="8">
    <location>
        <begin position="1205"/>
        <end position="1293"/>
    </location>
</feature>
<dbReference type="PANTHER" id="PTHR13142:SF1">
    <property type="entry name" value="INNER CENTROMERE PROTEIN"/>
    <property type="match status" value="1"/>
</dbReference>
<feature type="compositionally biased region" description="Polar residues" evidence="8">
    <location>
        <begin position="443"/>
        <end position="465"/>
    </location>
</feature>
<name>A0A4P7N302_PYROR</name>
<feature type="compositionally biased region" description="Low complexity" evidence="8">
    <location>
        <begin position="170"/>
        <end position="180"/>
    </location>
</feature>
<feature type="compositionally biased region" description="Polar residues" evidence="8">
    <location>
        <begin position="1169"/>
        <end position="1188"/>
    </location>
</feature>
<evidence type="ECO:0000313" key="11">
    <source>
        <dbReference type="Proteomes" id="UP000294847"/>
    </source>
</evidence>
<evidence type="ECO:0000313" key="10">
    <source>
        <dbReference type="EMBL" id="QBZ56693.1"/>
    </source>
</evidence>
<accession>A0A4P7N302</accession>
<proteinExistence type="inferred from homology"/>
<dbReference type="GO" id="GO:0005634">
    <property type="term" value="C:nucleus"/>
    <property type="evidence" value="ECO:0007669"/>
    <property type="project" value="UniProtKB-SubCell"/>
</dbReference>
<feature type="compositionally biased region" description="Polar residues" evidence="8">
    <location>
        <begin position="473"/>
        <end position="487"/>
    </location>
</feature>
<dbReference type="GO" id="GO:0005819">
    <property type="term" value="C:spindle"/>
    <property type="evidence" value="ECO:0007669"/>
    <property type="project" value="UniProtKB-SubCell"/>
</dbReference>
<feature type="compositionally biased region" description="Basic and acidic residues" evidence="8">
    <location>
        <begin position="232"/>
        <end position="243"/>
    </location>
</feature>
<feature type="compositionally biased region" description="Low complexity" evidence="8">
    <location>
        <begin position="1240"/>
        <end position="1260"/>
    </location>
</feature>
<keyword evidence="5" id="KW-0159">Chromosome partition</keyword>
<feature type="compositionally biased region" description="Basic and acidic residues" evidence="8">
    <location>
        <begin position="1129"/>
        <end position="1140"/>
    </location>
</feature>
<feature type="compositionally biased region" description="Acidic residues" evidence="8">
    <location>
        <begin position="182"/>
        <end position="199"/>
    </location>
</feature>
<feature type="region of interest" description="Disordered" evidence="8">
    <location>
        <begin position="443"/>
        <end position="655"/>
    </location>
</feature>